<comment type="caution">
    <text evidence="1">The sequence shown here is derived from an EMBL/GenBank/DDBJ whole genome shotgun (WGS) entry which is preliminary data.</text>
</comment>
<evidence type="ECO:0000313" key="1">
    <source>
        <dbReference type="EMBL" id="GLP95348.1"/>
    </source>
</evidence>
<keyword evidence="2" id="KW-1185">Reference proteome</keyword>
<proteinExistence type="predicted"/>
<protein>
    <submittedName>
        <fullName evidence="1">Uncharacterized protein</fullName>
    </submittedName>
</protein>
<reference evidence="1" key="1">
    <citation type="journal article" date="2014" name="Int. J. Syst. Evol. Microbiol.">
        <title>Complete genome sequence of Corynebacterium casei LMG S-19264T (=DSM 44701T), isolated from a smear-ripened cheese.</title>
        <authorList>
            <consortium name="US DOE Joint Genome Institute (JGI-PGF)"/>
            <person name="Walter F."/>
            <person name="Albersmeier A."/>
            <person name="Kalinowski J."/>
            <person name="Ruckert C."/>
        </authorList>
    </citation>
    <scope>NUCLEOTIDE SEQUENCE</scope>
    <source>
        <strain evidence="1">NBRC 101628</strain>
    </source>
</reference>
<dbReference type="Proteomes" id="UP001161422">
    <property type="component" value="Unassembled WGS sequence"/>
</dbReference>
<sequence length="206" mass="23142">MTKQRFRHTAGLTWGEHLVGKASPIMQIAAEGVDATLDQVEALMNDQTRSRAEKSPMLIKLRDDALKRLTSNYESYSHQRKTEMDSLDNEYDRQFDTLMNRTDAMLTYQAVRDLETGEVKPETMADASVLEALTKLSPVITGVNPERLDGAKMLYTRNNNPELAERLETTYAQHGNAEGSFGMMRKAISDVANEVDVAALETRVEI</sequence>
<gene>
    <name evidence="1" type="ORF">GCM10007895_06540</name>
</gene>
<dbReference type="EMBL" id="BSNC01000002">
    <property type="protein sequence ID" value="GLP95348.1"/>
    <property type="molecule type" value="Genomic_DNA"/>
</dbReference>
<accession>A0AA37RSU9</accession>
<name>A0AA37RSU9_9GAMM</name>
<dbReference type="RefSeq" id="WP_095506669.1">
    <property type="nucleotide sequence ID" value="NZ_BSNC01000002.1"/>
</dbReference>
<reference evidence="1" key="2">
    <citation type="submission" date="2023-01" db="EMBL/GenBank/DDBJ databases">
        <title>Draft genome sequence of Paraferrimonas sedimenticola strain NBRC 101628.</title>
        <authorList>
            <person name="Sun Q."/>
            <person name="Mori K."/>
        </authorList>
    </citation>
    <scope>NUCLEOTIDE SEQUENCE</scope>
    <source>
        <strain evidence="1">NBRC 101628</strain>
    </source>
</reference>
<dbReference type="AlphaFoldDB" id="A0AA37RSU9"/>
<evidence type="ECO:0000313" key="2">
    <source>
        <dbReference type="Proteomes" id="UP001161422"/>
    </source>
</evidence>
<organism evidence="1 2">
    <name type="scientific">Paraferrimonas sedimenticola</name>
    <dbReference type="NCBI Taxonomy" id="375674"/>
    <lineage>
        <taxon>Bacteria</taxon>
        <taxon>Pseudomonadati</taxon>
        <taxon>Pseudomonadota</taxon>
        <taxon>Gammaproteobacteria</taxon>
        <taxon>Alteromonadales</taxon>
        <taxon>Ferrimonadaceae</taxon>
        <taxon>Paraferrimonas</taxon>
    </lineage>
</organism>